<dbReference type="Proteomes" id="UP001177021">
    <property type="component" value="Unassembled WGS sequence"/>
</dbReference>
<evidence type="ECO:0000313" key="1">
    <source>
        <dbReference type="EMBL" id="CAJ2641265.1"/>
    </source>
</evidence>
<proteinExistence type="predicted"/>
<organism evidence="1 2">
    <name type="scientific">Trifolium pratense</name>
    <name type="common">Red clover</name>
    <dbReference type="NCBI Taxonomy" id="57577"/>
    <lineage>
        <taxon>Eukaryota</taxon>
        <taxon>Viridiplantae</taxon>
        <taxon>Streptophyta</taxon>
        <taxon>Embryophyta</taxon>
        <taxon>Tracheophyta</taxon>
        <taxon>Spermatophyta</taxon>
        <taxon>Magnoliopsida</taxon>
        <taxon>eudicotyledons</taxon>
        <taxon>Gunneridae</taxon>
        <taxon>Pentapetalae</taxon>
        <taxon>rosids</taxon>
        <taxon>fabids</taxon>
        <taxon>Fabales</taxon>
        <taxon>Fabaceae</taxon>
        <taxon>Papilionoideae</taxon>
        <taxon>50 kb inversion clade</taxon>
        <taxon>NPAAA clade</taxon>
        <taxon>Hologalegina</taxon>
        <taxon>IRL clade</taxon>
        <taxon>Trifolieae</taxon>
        <taxon>Trifolium</taxon>
    </lineage>
</organism>
<sequence length="176" mass="19929">MTYLIFLSSIYLMKAIPTQFFSCKTRSILMGSIKGTCKKNVILKAWQSIGGGGGNSNMRSLLLNKGTSNSFSQNVKGKKLKTPNGYFSVYVGPQRQRFFVKIKLVNHPIFKMLLDEAEVEYGFQNDGPIRLPCNVDLFYKVLAEMNNFEEEDHINEAKGFSCFCSSKPSIYSLLYE</sequence>
<accession>A0ACB0JAW8</accession>
<name>A0ACB0JAW8_TRIPR</name>
<keyword evidence="2" id="KW-1185">Reference proteome</keyword>
<evidence type="ECO:0000313" key="2">
    <source>
        <dbReference type="Proteomes" id="UP001177021"/>
    </source>
</evidence>
<dbReference type="EMBL" id="CASHSV030000024">
    <property type="protein sequence ID" value="CAJ2641265.1"/>
    <property type="molecule type" value="Genomic_DNA"/>
</dbReference>
<protein>
    <submittedName>
        <fullName evidence="1">Uncharacterized protein</fullName>
    </submittedName>
</protein>
<comment type="caution">
    <text evidence="1">The sequence shown here is derived from an EMBL/GenBank/DDBJ whole genome shotgun (WGS) entry which is preliminary data.</text>
</comment>
<gene>
    <name evidence="1" type="ORF">MILVUS5_LOCUS10948</name>
</gene>
<reference evidence="1" key="1">
    <citation type="submission" date="2023-10" db="EMBL/GenBank/DDBJ databases">
        <authorList>
            <person name="Rodriguez Cubillos JULIANA M."/>
            <person name="De Vega J."/>
        </authorList>
    </citation>
    <scope>NUCLEOTIDE SEQUENCE</scope>
</reference>